<dbReference type="Pfam" id="PF02585">
    <property type="entry name" value="PIG-L"/>
    <property type="match status" value="1"/>
</dbReference>
<reference evidence="1 2" key="1">
    <citation type="journal article" date="2016" name="Nat. Commun.">
        <title>Thousands of microbial genomes shed light on interconnected biogeochemical processes in an aquifer system.</title>
        <authorList>
            <person name="Anantharaman K."/>
            <person name="Brown C.T."/>
            <person name="Hug L.A."/>
            <person name="Sharon I."/>
            <person name="Castelle C.J."/>
            <person name="Probst A.J."/>
            <person name="Thomas B.C."/>
            <person name="Singh A."/>
            <person name="Wilkins M.J."/>
            <person name="Karaoz U."/>
            <person name="Brodie E.L."/>
            <person name="Williams K.H."/>
            <person name="Hubbard S.S."/>
            <person name="Banfield J.F."/>
        </authorList>
    </citation>
    <scope>NUCLEOTIDE SEQUENCE [LARGE SCALE GENOMIC DNA]</scope>
</reference>
<dbReference type="InterPro" id="IPR003737">
    <property type="entry name" value="GlcNAc_PI_deacetylase-related"/>
</dbReference>
<comment type="caution">
    <text evidence="1">The sequence shown here is derived from an EMBL/GenBank/DDBJ whole genome shotgun (WGS) entry which is preliminary data.</text>
</comment>
<evidence type="ECO:0000313" key="1">
    <source>
        <dbReference type="EMBL" id="OGZ38258.1"/>
    </source>
</evidence>
<name>A0A1G2FKY2_9BACT</name>
<organism evidence="1 2">
    <name type="scientific">Candidatus Portnoybacteria bacterium RIFCSPHIGHO2_12_FULL_40_11</name>
    <dbReference type="NCBI Taxonomy" id="1801998"/>
    <lineage>
        <taxon>Bacteria</taxon>
        <taxon>Candidatus Portnoyibacteriota</taxon>
    </lineage>
</organism>
<gene>
    <name evidence="1" type="ORF">A3E90_02915</name>
</gene>
<evidence type="ECO:0008006" key="3">
    <source>
        <dbReference type="Google" id="ProtNLM"/>
    </source>
</evidence>
<evidence type="ECO:0000313" key="2">
    <source>
        <dbReference type="Proteomes" id="UP000177247"/>
    </source>
</evidence>
<dbReference type="SUPFAM" id="SSF102588">
    <property type="entry name" value="LmbE-like"/>
    <property type="match status" value="1"/>
</dbReference>
<proteinExistence type="predicted"/>
<dbReference type="EMBL" id="MHNC01000031">
    <property type="protein sequence ID" value="OGZ38258.1"/>
    <property type="molecule type" value="Genomic_DNA"/>
</dbReference>
<accession>A0A1G2FKY2</accession>
<dbReference type="InterPro" id="IPR024078">
    <property type="entry name" value="LmbE-like_dom_sf"/>
</dbReference>
<dbReference type="Gene3D" id="3.40.50.10320">
    <property type="entry name" value="LmbE-like"/>
    <property type="match status" value="1"/>
</dbReference>
<sequence>SHKTKVSEIELRKIREGEQKKAAGIVGAKKVIFLREKDGELENTKELRKKLVKVIREVKPDIVLSFDPANMNFDNFYRAHRDHRLGAEAVFDAIYPAANSEAFFPELTRKYPPHQIKELWFFATNKPNVFIDISKTIDKKLEALKQHESQIEDFKWVEKTIIKWAKESGKRAKMKYVEEFRVMKF</sequence>
<protein>
    <recommendedName>
        <fullName evidence="3">GlcNAc-PI de-N-acetylase</fullName>
    </recommendedName>
</protein>
<dbReference type="AlphaFoldDB" id="A0A1G2FKY2"/>
<dbReference type="Proteomes" id="UP000177247">
    <property type="component" value="Unassembled WGS sequence"/>
</dbReference>
<feature type="non-terminal residue" evidence="1">
    <location>
        <position position="1"/>
    </location>
</feature>